<evidence type="ECO:0000256" key="3">
    <source>
        <dbReference type="ARBA" id="ARBA00022670"/>
    </source>
</evidence>
<dbReference type="InterPro" id="IPR050626">
    <property type="entry name" value="Peptidase_M16"/>
</dbReference>
<dbReference type="InterPro" id="IPR011249">
    <property type="entry name" value="Metalloenz_LuxS/M16"/>
</dbReference>
<dbReference type="Pfam" id="PF05193">
    <property type="entry name" value="Peptidase_M16_C"/>
    <property type="match status" value="2"/>
</dbReference>
<dbReference type="InterPro" id="IPR007863">
    <property type="entry name" value="Peptidase_M16_C"/>
</dbReference>
<evidence type="ECO:0000256" key="5">
    <source>
        <dbReference type="ARBA" id="ARBA00022801"/>
    </source>
</evidence>
<sequence length="964" mass="103119">MRSARRLLLVAASGLALSVGAFSLPAPVLAMAFAPAAVQAETQVPPSDPWAQAASDIPADPAVRYGLLPNGMRYALLKNATPPGQASFRLRIDAGSLMERDDQQGLAHFMEHMAFNGTKDIPENEMLRILERLGLAFGADTNAFTSFDQTAYMLELPNTQDETVDTSLYVMRQMMGDALMAAEAIDAERGVIVGEERTRDTPQFRVLKTQLGLLAPGQRLSQRLPIGDLEVIRTAPRDRFVDFYDAYYRPSRATFIAVGDFDVDAMEAKIRGVFGDWTPKAADGPEPDLGQVAQREPQTSIIVAPGVQSSIQINWIKAPDLDPDTAAERAEATRRNLGLAVLNRRLGELARADNPPFLGANAGYQGLFDTLDAGVLAVAFTPGEWKRALETVEQEARRLSQYGVTEAELQREITEYRTGLQNAVATAATRSTPALAGALLNAVNADSVFSTPQDSLARFEATVADLTPEQVNAAVRPVFEGQGPLVLFTSPVPVEGGEAAVTAALEASRQVAVTAPAAQAELKWPYSDFGPAAVPEARVEVADLGATLVRFPNGTLLNIKKTDFRDDQILISASTGIGSLGMPTDRFSPLSAANTVLNSGGLGKLTVDEINRVLAGHVFTTSISQGVDSYNLGGATRPEDLALTMQILTAYLTDPGLRPAPLQQAKAAYPQSLEQRASTPGGALGLKAGELLASGDKRAGTPTNDEFQSVEIETLREEIKAALAQGPIEITVVGDVDVDAVIAAVGSTFAALPPRGPAPTPTAESAQRRFPDPTATPIRLTHTGQATQALGVVAWPTTDQIGDRTTSRQLGVLQAVLQLRLNEEIREKQAIAYSPSASGTTSDTFAGYGYMVVAAETPPESLTKLFEAVDLIVADLRDNPVGDDELNRARRPAVERLRRSMADNGYWLGQLSEAQSNPASLDQTRNNIAVLEAVTAADLQRLAQQYLKPETAWRAEVVSDKPAQ</sequence>
<feature type="domain" description="Peptidase M16 N-terminal" evidence="11">
    <location>
        <begin position="76"/>
        <end position="195"/>
    </location>
</feature>
<evidence type="ECO:0000256" key="4">
    <source>
        <dbReference type="ARBA" id="ARBA00022723"/>
    </source>
</evidence>
<evidence type="ECO:0000256" key="2">
    <source>
        <dbReference type="ARBA" id="ARBA00007261"/>
    </source>
</evidence>
<dbReference type="Gene3D" id="3.30.830.10">
    <property type="entry name" value="Metalloenzyme, LuxS/M16 peptidase-like"/>
    <property type="match status" value="4"/>
</dbReference>
<dbReference type="InterPro" id="IPR001431">
    <property type="entry name" value="Pept_M16_Zn_BS"/>
</dbReference>
<comment type="cofactor">
    <cofactor evidence="1">
        <name>Zn(2+)</name>
        <dbReference type="ChEBI" id="CHEBI:29105"/>
    </cofactor>
</comment>
<gene>
    <name evidence="13" type="ORF">GCM10017620_00110</name>
</gene>
<evidence type="ECO:0000256" key="10">
    <source>
        <dbReference type="SAM" id="SignalP"/>
    </source>
</evidence>
<keyword evidence="5" id="KW-0378">Hydrolase</keyword>
<evidence type="ECO:0000256" key="8">
    <source>
        <dbReference type="RuleBase" id="RU004447"/>
    </source>
</evidence>
<reference evidence="13" key="1">
    <citation type="journal article" date="2014" name="Int. J. Syst. Evol. Microbiol.">
        <title>Complete genome of a new Firmicutes species belonging to the dominant human colonic microbiota ('Ruminococcus bicirculans') reveals two chromosomes and a selective capacity to utilize plant glucans.</title>
        <authorList>
            <consortium name="NISC Comparative Sequencing Program"/>
            <person name="Wegmann U."/>
            <person name="Louis P."/>
            <person name="Goesmann A."/>
            <person name="Henrissat B."/>
            <person name="Duncan S.H."/>
            <person name="Flint H.J."/>
        </authorList>
    </citation>
    <scope>NUCLEOTIDE SEQUENCE</scope>
    <source>
        <strain evidence="13">VKM B-1499</strain>
    </source>
</reference>
<keyword evidence="4" id="KW-0479">Metal-binding</keyword>
<dbReference type="Pfam" id="PF00675">
    <property type="entry name" value="Peptidase_M16"/>
    <property type="match status" value="1"/>
</dbReference>
<keyword evidence="6" id="KW-0862">Zinc</keyword>
<dbReference type="Proteomes" id="UP001143509">
    <property type="component" value="Unassembled WGS sequence"/>
</dbReference>
<evidence type="ECO:0000256" key="1">
    <source>
        <dbReference type="ARBA" id="ARBA00001947"/>
    </source>
</evidence>
<keyword evidence="3" id="KW-0645">Protease</keyword>
<keyword evidence="10" id="KW-0732">Signal</keyword>
<evidence type="ECO:0000256" key="6">
    <source>
        <dbReference type="ARBA" id="ARBA00022833"/>
    </source>
</evidence>
<dbReference type="PROSITE" id="PS51318">
    <property type="entry name" value="TAT"/>
    <property type="match status" value="1"/>
</dbReference>
<name>A0ABQ5T6N8_9CAUL</name>
<dbReference type="InterPro" id="IPR006311">
    <property type="entry name" value="TAT_signal"/>
</dbReference>
<keyword evidence="7" id="KW-0482">Metalloprotease</keyword>
<dbReference type="PROSITE" id="PS00143">
    <property type="entry name" value="INSULINASE"/>
    <property type="match status" value="1"/>
</dbReference>
<feature type="region of interest" description="Disordered" evidence="9">
    <location>
        <begin position="753"/>
        <end position="774"/>
    </location>
</feature>
<organism evidence="13 14">
    <name type="scientific">Brevundimonas intermedia</name>
    <dbReference type="NCBI Taxonomy" id="74315"/>
    <lineage>
        <taxon>Bacteria</taxon>
        <taxon>Pseudomonadati</taxon>
        <taxon>Pseudomonadota</taxon>
        <taxon>Alphaproteobacteria</taxon>
        <taxon>Caulobacterales</taxon>
        <taxon>Caulobacteraceae</taxon>
        <taxon>Brevundimonas</taxon>
    </lineage>
</organism>
<accession>A0ABQ5T6N8</accession>
<comment type="caution">
    <text evidence="13">The sequence shown here is derived from an EMBL/GenBank/DDBJ whole genome shotgun (WGS) entry which is preliminary data.</text>
</comment>
<evidence type="ECO:0000313" key="14">
    <source>
        <dbReference type="Proteomes" id="UP001143509"/>
    </source>
</evidence>
<evidence type="ECO:0000313" key="13">
    <source>
        <dbReference type="EMBL" id="GLK47038.1"/>
    </source>
</evidence>
<evidence type="ECO:0000256" key="7">
    <source>
        <dbReference type="ARBA" id="ARBA00023049"/>
    </source>
</evidence>
<feature type="chain" id="PRO_5046657659" evidence="10">
    <location>
        <begin position="33"/>
        <end position="964"/>
    </location>
</feature>
<feature type="domain" description="Peptidase M16 C-terminal" evidence="12">
    <location>
        <begin position="712"/>
        <end position="891"/>
    </location>
</feature>
<reference evidence="13" key="2">
    <citation type="submission" date="2023-01" db="EMBL/GenBank/DDBJ databases">
        <authorList>
            <person name="Sun Q."/>
            <person name="Evtushenko L."/>
        </authorList>
    </citation>
    <scope>NUCLEOTIDE SEQUENCE</scope>
    <source>
        <strain evidence="13">VKM B-1499</strain>
    </source>
</reference>
<dbReference type="PANTHER" id="PTHR43690">
    <property type="entry name" value="NARDILYSIN"/>
    <property type="match status" value="1"/>
</dbReference>
<feature type="signal peptide" evidence="10">
    <location>
        <begin position="1"/>
        <end position="32"/>
    </location>
</feature>
<proteinExistence type="inferred from homology"/>
<evidence type="ECO:0000259" key="12">
    <source>
        <dbReference type="Pfam" id="PF05193"/>
    </source>
</evidence>
<dbReference type="InterPro" id="IPR011765">
    <property type="entry name" value="Pept_M16_N"/>
</dbReference>
<keyword evidence="14" id="KW-1185">Reference proteome</keyword>
<protein>
    <submittedName>
        <fullName evidence="13">Peptidase M16</fullName>
    </submittedName>
</protein>
<dbReference type="PANTHER" id="PTHR43690:SF17">
    <property type="entry name" value="PROTEIN YHJJ"/>
    <property type="match status" value="1"/>
</dbReference>
<dbReference type="EMBL" id="BSFD01000001">
    <property type="protein sequence ID" value="GLK47038.1"/>
    <property type="molecule type" value="Genomic_DNA"/>
</dbReference>
<dbReference type="RefSeq" id="WP_271163434.1">
    <property type="nucleotide sequence ID" value="NZ_BSFD01000001.1"/>
</dbReference>
<evidence type="ECO:0000256" key="9">
    <source>
        <dbReference type="SAM" id="MobiDB-lite"/>
    </source>
</evidence>
<dbReference type="SUPFAM" id="SSF63411">
    <property type="entry name" value="LuxS/MPP-like metallohydrolase"/>
    <property type="match status" value="4"/>
</dbReference>
<feature type="domain" description="Peptidase M16 C-terminal" evidence="12">
    <location>
        <begin position="237"/>
        <end position="414"/>
    </location>
</feature>
<comment type="similarity">
    <text evidence="2 8">Belongs to the peptidase M16 family.</text>
</comment>
<evidence type="ECO:0000259" key="11">
    <source>
        <dbReference type="Pfam" id="PF00675"/>
    </source>
</evidence>